<dbReference type="VEuPathDB" id="CryptoDB:Cvel_2064"/>
<name>A0A0G4I9M7_9ALVE</name>
<dbReference type="AlphaFoldDB" id="A0A0G4I9M7"/>
<protein>
    <submittedName>
        <fullName evidence="2">Uncharacterized protein</fullName>
    </submittedName>
</protein>
<sequence length="196" mass="20599">MPQWNRASSGASAFTDFSDEQCAAARRRMAQMTNSIAGGRRSVEQSRATTINGRAMITEGIDLSFSGRLLEGRLSSAERETVDHGRVFPYGSSSREGAVAAAAVMTGVRETVSSNFTSLHLPATGPLSLAQSGAGAPAQLQDGEDERSNAVEGGVSAVQERGSGVFERLMQDDASNQDVWVGVVRDGDGDDDSQIA</sequence>
<accession>A0A0G4I9M7</accession>
<proteinExistence type="predicted"/>
<dbReference type="EMBL" id="CDMZ01005732">
    <property type="protein sequence ID" value="CEM53858.1"/>
    <property type="molecule type" value="Genomic_DNA"/>
</dbReference>
<evidence type="ECO:0000313" key="2">
    <source>
        <dbReference type="EMBL" id="CEM53858.1"/>
    </source>
</evidence>
<reference evidence="2" key="1">
    <citation type="submission" date="2014-11" db="EMBL/GenBank/DDBJ databases">
        <authorList>
            <person name="Otto D Thomas"/>
            <person name="Naeem Raeece"/>
        </authorList>
    </citation>
    <scope>NUCLEOTIDE SEQUENCE</scope>
</reference>
<gene>
    <name evidence="2" type="ORF">Cvel_2064</name>
</gene>
<evidence type="ECO:0000256" key="1">
    <source>
        <dbReference type="SAM" id="MobiDB-lite"/>
    </source>
</evidence>
<organism evidence="2">
    <name type="scientific">Chromera velia CCMP2878</name>
    <dbReference type="NCBI Taxonomy" id="1169474"/>
    <lineage>
        <taxon>Eukaryota</taxon>
        <taxon>Sar</taxon>
        <taxon>Alveolata</taxon>
        <taxon>Colpodellida</taxon>
        <taxon>Chromeraceae</taxon>
        <taxon>Chromera</taxon>
    </lineage>
</organism>
<feature type="region of interest" description="Disordered" evidence="1">
    <location>
        <begin position="128"/>
        <end position="157"/>
    </location>
</feature>